<dbReference type="EMBL" id="ASPP01005578">
    <property type="protein sequence ID" value="ETO30274.1"/>
    <property type="molecule type" value="Genomic_DNA"/>
</dbReference>
<protein>
    <submittedName>
        <fullName evidence="2">Uncharacterized protein</fullName>
    </submittedName>
</protein>
<comment type="caution">
    <text evidence="2">The sequence shown here is derived from an EMBL/GenBank/DDBJ whole genome shotgun (WGS) entry which is preliminary data.</text>
</comment>
<proteinExistence type="predicted"/>
<evidence type="ECO:0000313" key="3">
    <source>
        <dbReference type="Proteomes" id="UP000023152"/>
    </source>
</evidence>
<dbReference type="AlphaFoldDB" id="X6NWR5"/>
<dbReference type="Proteomes" id="UP000023152">
    <property type="component" value="Unassembled WGS sequence"/>
</dbReference>
<reference evidence="2 3" key="1">
    <citation type="journal article" date="2013" name="Curr. Biol.">
        <title>The Genome of the Foraminiferan Reticulomyxa filosa.</title>
        <authorList>
            <person name="Glockner G."/>
            <person name="Hulsmann N."/>
            <person name="Schleicher M."/>
            <person name="Noegel A.A."/>
            <person name="Eichinger L."/>
            <person name="Gallinger C."/>
            <person name="Pawlowski J."/>
            <person name="Sierra R."/>
            <person name="Euteneuer U."/>
            <person name="Pillet L."/>
            <person name="Moustafa A."/>
            <person name="Platzer M."/>
            <person name="Groth M."/>
            <person name="Szafranski K."/>
            <person name="Schliwa M."/>
        </authorList>
    </citation>
    <scope>NUCLEOTIDE SEQUENCE [LARGE SCALE GENOMIC DNA]</scope>
</reference>
<evidence type="ECO:0000256" key="1">
    <source>
        <dbReference type="SAM" id="MobiDB-lite"/>
    </source>
</evidence>
<organism evidence="2 3">
    <name type="scientific">Reticulomyxa filosa</name>
    <dbReference type="NCBI Taxonomy" id="46433"/>
    <lineage>
        <taxon>Eukaryota</taxon>
        <taxon>Sar</taxon>
        <taxon>Rhizaria</taxon>
        <taxon>Retaria</taxon>
        <taxon>Foraminifera</taxon>
        <taxon>Monothalamids</taxon>
        <taxon>Reticulomyxidae</taxon>
        <taxon>Reticulomyxa</taxon>
    </lineage>
</organism>
<name>X6NWR5_RETFI</name>
<gene>
    <name evidence="2" type="ORF">RFI_06845</name>
</gene>
<keyword evidence="3" id="KW-1185">Reference proteome</keyword>
<feature type="compositionally biased region" description="Basic and acidic residues" evidence="1">
    <location>
        <begin position="154"/>
        <end position="170"/>
    </location>
</feature>
<evidence type="ECO:0000313" key="2">
    <source>
        <dbReference type="EMBL" id="ETO30274.1"/>
    </source>
</evidence>
<feature type="region of interest" description="Disordered" evidence="1">
    <location>
        <begin position="148"/>
        <end position="170"/>
    </location>
</feature>
<sequence>MFSRPLLSCNPLNTIRVLLRQFVSDGNLEHCGIIVRNPHDGNVPYVLEVNMNTPSFYSSKLWFWKSKKDRCLKVTRLEERVLTGIETTVCVRCVDRRWNSPKNKHKTNDQAITENYYSEEESHARWFEEWLEYTLHRKQYDNFFARSSTATNSQDREQQDLAPINREHVG</sequence>
<accession>X6NWR5</accession>